<accession>A0A0N0DBN7</accession>
<proteinExistence type="predicted"/>
<gene>
    <name evidence="1" type="ORF">FLAG1_10160</name>
</gene>
<protein>
    <submittedName>
        <fullName evidence="1">Methyl transferase</fullName>
    </submittedName>
</protein>
<reference evidence="1 2" key="1">
    <citation type="submission" date="2015-04" db="EMBL/GenBank/DDBJ databases">
        <title>The draft genome sequence of Fusarium langsethiae, a T-2/HT-2 mycotoxin producer.</title>
        <authorList>
            <person name="Lysoe E."/>
            <person name="Divon H.H."/>
            <person name="Terzi V."/>
            <person name="Orru L."/>
            <person name="Lamontanara A."/>
            <person name="Kolseth A.-K."/>
            <person name="Frandsen R.J."/>
            <person name="Nielsen K."/>
            <person name="Thrane U."/>
        </authorList>
    </citation>
    <scope>NUCLEOTIDE SEQUENCE [LARGE SCALE GENOMIC DNA]</scope>
    <source>
        <strain evidence="1 2">Fl201059</strain>
    </source>
</reference>
<dbReference type="AlphaFoldDB" id="A0A0N0DBN7"/>
<dbReference type="Proteomes" id="UP000037904">
    <property type="component" value="Unassembled WGS sequence"/>
</dbReference>
<dbReference type="GO" id="GO:0016740">
    <property type="term" value="F:transferase activity"/>
    <property type="evidence" value="ECO:0007669"/>
    <property type="project" value="UniProtKB-KW"/>
</dbReference>
<organism evidence="1 2">
    <name type="scientific">Fusarium langsethiae</name>
    <dbReference type="NCBI Taxonomy" id="179993"/>
    <lineage>
        <taxon>Eukaryota</taxon>
        <taxon>Fungi</taxon>
        <taxon>Dikarya</taxon>
        <taxon>Ascomycota</taxon>
        <taxon>Pezizomycotina</taxon>
        <taxon>Sordariomycetes</taxon>
        <taxon>Hypocreomycetidae</taxon>
        <taxon>Hypocreales</taxon>
        <taxon>Nectriaceae</taxon>
        <taxon>Fusarium</taxon>
    </lineage>
</organism>
<keyword evidence="1" id="KW-0808">Transferase</keyword>
<keyword evidence="2" id="KW-1185">Reference proteome</keyword>
<dbReference type="EMBL" id="JXCE01000490">
    <property type="protein sequence ID" value="KPA37044.1"/>
    <property type="molecule type" value="Genomic_DNA"/>
</dbReference>
<evidence type="ECO:0000313" key="1">
    <source>
        <dbReference type="EMBL" id="KPA37044.1"/>
    </source>
</evidence>
<evidence type="ECO:0000313" key="2">
    <source>
        <dbReference type="Proteomes" id="UP000037904"/>
    </source>
</evidence>
<comment type="caution">
    <text evidence="1">The sequence shown here is derived from an EMBL/GenBank/DDBJ whole genome shotgun (WGS) entry which is preliminary data.</text>
</comment>
<sequence length="78" mass="8933">MSSDTESEERHLENGCWIYGRFYGSWKRGNYVCPIDSEELERLDIFHKCFLVARGEPFSAPIARYSLKIIDLGTGTGI</sequence>
<name>A0A0N0DBN7_FUSLA</name>